<dbReference type="AlphaFoldDB" id="A0A6I8LM90"/>
<evidence type="ECO:0000313" key="2">
    <source>
        <dbReference type="Proteomes" id="UP000399805"/>
    </source>
</evidence>
<name>A0A6I8LM90_9PSEU</name>
<proteinExistence type="predicted"/>
<protein>
    <submittedName>
        <fullName evidence="1">Uncharacterized protein</fullName>
    </submittedName>
</protein>
<evidence type="ECO:0000313" key="1">
    <source>
        <dbReference type="EMBL" id="VVJ17127.1"/>
    </source>
</evidence>
<organism evidence="1 2">
    <name type="scientific">Amycolatopsis camponoti</name>
    <dbReference type="NCBI Taxonomy" id="2606593"/>
    <lineage>
        <taxon>Bacteria</taxon>
        <taxon>Bacillati</taxon>
        <taxon>Actinomycetota</taxon>
        <taxon>Actinomycetes</taxon>
        <taxon>Pseudonocardiales</taxon>
        <taxon>Pseudonocardiaceae</taxon>
        <taxon>Amycolatopsis</taxon>
    </lineage>
</organism>
<keyword evidence="2" id="KW-1185">Reference proteome</keyword>
<dbReference type="EMBL" id="CABVGP010000001">
    <property type="protein sequence ID" value="VVJ17127.1"/>
    <property type="molecule type" value="Genomic_DNA"/>
</dbReference>
<reference evidence="1 2" key="1">
    <citation type="submission" date="2019-09" db="EMBL/GenBank/DDBJ databases">
        <authorList>
            <person name="Leyn A S."/>
        </authorList>
    </citation>
    <scope>NUCLEOTIDE SEQUENCE [LARGE SCALE GENOMIC DNA]</scope>
    <source>
        <strain evidence="1">AA231_1</strain>
    </source>
</reference>
<dbReference type="Proteomes" id="UP000399805">
    <property type="component" value="Unassembled WGS sequence"/>
</dbReference>
<sequence length="37" mass="3870">MSQRSVPALSCGERTERCANAACLRSARVPGNPRGAP</sequence>
<accession>A0A6I8LM90</accession>
<gene>
    <name evidence="1" type="ORF">AA23TX_02148</name>
</gene>